<evidence type="ECO:0000313" key="19">
    <source>
        <dbReference type="Proteomes" id="UP000010121"/>
    </source>
</evidence>
<keyword evidence="14" id="KW-0449">Lipoprotein</keyword>
<evidence type="ECO:0000256" key="2">
    <source>
        <dbReference type="ARBA" id="ARBA00009450"/>
    </source>
</evidence>
<feature type="domain" description="Polysaccharide export protein N-terminal" evidence="16">
    <location>
        <begin position="73"/>
        <end position="156"/>
    </location>
</feature>
<feature type="domain" description="SLBB" evidence="17">
    <location>
        <begin position="248"/>
        <end position="328"/>
    </location>
</feature>
<keyword evidence="11" id="KW-0472">Membrane</keyword>
<dbReference type="PROSITE" id="PS51257">
    <property type="entry name" value="PROKAR_LIPOPROTEIN"/>
    <property type="match status" value="1"/>
</dbReference>
<dbReference type="InterPro" id="IPR049712">
    <property type="entry name" value="Poly_export"/>
</dbReference>
<dbReference type="InterPro" id="IPR003715">
    <property type="entry name" value="Poly_export_N"/>
</dbReference>
<dbReference type="STRING" id="371731.Rsw2DRAFT_2363"/>
<evidence type="ECO:0000313" key="18">
    <source>
        <dbReference type="EMBL" id="EEW24761.1"/>
    </source>
</evidence>
<dbReference type="PANTHER" id="PTHR33619">
    <property type="entry name" value="POLYSACCHARIDE EXPORT PROTEIN GFCE-RELATED"/>
    <property type="match status" value="1"/>
</dbReference>
<comment type="similarity">
    <text evidence="2">Belongs to the BexD/CtrA/VexA family.</text>
</comment>
<accession>C8S2T5</accession>
<evidence type="ECO:0000256" key="12">
    <source>
        <dbReference type="ARBA" id="ARBA00023139"/>
    </source>
</evidence>
<dbReference type="OrthoDB" id="9808421at2"/>
<keyword evidence="3" id="KW-0813">Transport</keyword>
<evidence type="ECO:0000256" key="1">
    <source>
        <dbReference type="ARBA" id="ARBA00004571"/>
    </source>
</evidence>
<evidence type="ECO:0000256" key="6">
    <source>
        <dbReference type="ARBA" id="ARBA00022692"/>
    </source>
</evidence>
<reference evidence="18 19" key="1">
    <citation type="submission" date="2009-08" db="EMBL/GenBank/DDBJ databases">
        <title>The draft genome of Rhodobacter sp. SW2.</title>
        <authorList>
            <consortium name="US DOE Joint Genome Institute (JGI-PGF)"/>
            <person name="Lucas S."/>
            <person name="Copeland A."/>
            <person name="Lapidus A."/>
            <person name="Glavina del Rio T."/>
            <person name="Tice H."/>
            <person name="Bruce D."/>
            <person name="Goodwin L."/>
            <person name="Pitluck S."/>
            <person name="Larimer F."/>
            <person name="Land M.L."/>
            <person name="Hauser L."/>
            <person name="Emerson D."/>
        </authorList>
    </citation>
    <scope>NUCLEOTIDE SEQUENCE [LARGE SCALE GENOMIC DNA]</scope>
    <source>
        <strain evidence="18 19">SW2</strain>
    </source>
</reference>
<evidence type="ECO:0000256" key="7">
    <source>
        <dbReference type="ARBA" id="ARBA00022729"/>
    </source>
</evidence>
<dbReference type="Gene3D" id="3.10.560.10">
    <property type="entry name" value="Outer membrane lipoprotein wza domain like"/>
    <property type="match status" value="2"/>
</dbReference>
<dbReference type="GO" id="GO:0015288">
    <property type="term" value="F:porin activity"/>
    <property type="evidence" value="ECO:0007669"/>
    <property type="project" value="UniProtKB-KW"/>
</dbReference>
<dbReference type="Proteomes" id="UP000010121">
    <property type="component" value="Unassembled WGS sequence"/>
</dbReference>
<evidence type="ECO:0000256" key="13">
    <source>
        <dbReference type="ARBA" id="ARBA00023237"/>
    </source>
</evidence>
<comment type="subcellular location">
    <subcellularLocation>
        <location evidence="1">Cell outer membrane</location>
        <topology evidence="1">Multi-pass membrane protein</topology>
    </subcellularLocation>
</comment>
<evidence type="ECO:0000256" key="3">
    <source>
        <dbReference type="ARBA" id="ARBA00022448"/>
    </source>
</evidence>
<gene>
    <name evidence="18" type="ORF">Rsw2DRAFT_2363</name>
</gene>
<evidence type="ECO:0000256" key="5">
    <source>
        <dbReference type="ARBA" id="ARBA00022597"/>
    </source>
</evidence>
<dbReference type="GO" id="GO:0006811">
    <property type="term" value="P:monoatomic ion transport"/>
    <property type="evidence" value="ECO:0007669"/>
    <property type="project" value="UniProtKB-KW"/>
</dbReference>
<proteinExistence type="inferred from homology"/>
<keyword evidence="5" id="KW-0762">Sugar transport</keyword>
<evidence type="ECO:0000259" key="17">
    <source>
        <dbReference type="Pfam" id="PF22461"/>
    </source>
</evidence>
<feature type="signal peptide" evidence="15">
    <location>
        <begin position="1"/>
        <end position="20"/>
    </location>
</feature>
<dbReference type="AlphaFoldDB" id="C8S2T5"/>
<keyword evidence="4" id="KW-1134">Transmembrane beta strand</keyword>
<dbReference type="PANTHER" id="PTHR33619:SF3">
    <property type="entry name" value="POLYSACCHARIDE EXPORT PROTEIN GFCE-RELATED"/>
    <property type="match status" value="1"/>
</dbReference>
<evidence type="ECO:0000256" key="14">
    <source>
        <dbReference type="ARBA" id="ARBA00023288"/>
    </source>
</evidence>
<evidence type="ECO:0000256" key="4">
    <source>
        <dbReference type="ARBA" id="ARBA00022452"/>
    </source>
</evidence>
<dbReference type="GO" id="GO:0046930">
    <property type="term" value="C:pore complex"/>
    <property type="evidence" value="ECO:0007669"/>
    <property type="project" value="UniProtKB-KW"/>
</dbReference>
<evidence type="ECO:0000256" key="10">
    <source>
        <dbReference type="ARBA" id="ARBA00023114"/>
    </source>
</evidence>
<evidence type="ECO:0000256" key="15">
    <source>
        <dbReference type="SAM" id="SignalP"/>
    </source>
</evidence>
<feature type="domain" description="SLBB" evidence="17">
    <location>
        <begin position="162"/>
        <end position="240"/>
    </location>
</feature>
<sequence length="359" mass="38455">MRIWRTVALAFLALSACDTALTDFPVRSEKAQKELSELGTNVHIVQLTAANIAQFDIRRLPSAGRTDLPSGNGWNYRVGVGDILDIVVWEHPELTMPAGEGRNPTESGLRVQSDGTFFYPYVGQIAAKGLTPETIRANLKLKLAEFIPDPQIEVRVVGFNSQSVSVTGEVATPNRQPLNAQQLTLLQAVDAAGGLTEAANPRGVTIRRGDRVFNVDLQAFLERGVGSNNPTLVNGDVVNVPRAALAEAFMLGQVVTPSTIDLTQEEVNLTQALTRVGGLQEGKADARGVFVFRATDGGIVVYQLDASSPVAFLLGTKFSLLPQDVVYVTTAPIQKWNQVIDSVLPSVTAVRATQVVAGG</sequence>
<keyword evidence="9" id="KW-0406">Ion transport</keyword>
<dbReference type="GO" id="GO:0015159">
    <property type="term" value="F:polysaccharide transmembrane transporter activity"/>
    <property type="evidence" value="ECO:0007669"/>
    <property type="project" value="InterPro"/>
</dbReference>
<keyword evidence="8" id="KW-0625">Polysaccharide transport</keyword>
<comment type="caution">
    <text evidence="18">The sequence shown here is derived from an EMBL/GenBank/DDBJ whole genome shotgun (WGS) entry which is preliminary data.</text>
</comment>
<organism evidence="18 19">
    <name type="scientific">Rhodobacter ferrooxidans</name>
    <dbReference type="NCBI Taxonomy" id="371731"/>
    <lineage>
        <taxon>Bacteria</taxon>
        <taxon>Pseudomonadati</taxon>
        <taxon>Pseudomonadota</taxon>
        <taxon>Alphaproteobacteria</taxon>
        <taxon>Rhodobacterales</taxon>
        <taxon>Rhodobacter group</taxon>
        <taxon>Rhodobacter</taxon>
    </lineage>
</organism>
<dbReference type="GO" id="GO:0009279">
    <property type="term" value="C:cell outer membrane"/>
    <property type="evidence" value="ECO:0007669"/>
    <property type="project" value="UniProtKB-SubCell"/>
</dbReference>
<evidence type="ECO:0000256" key="11">
    <source>
        <dbReference type="ARBA" id="ARBA00023136"/>
    </source>
</evidence>
<feature type="chain" id="PRO_5002992066" evidence="15">
    <location>
        <begin position="21"/>
        <end position="359"/>
    </location>
</feature>
<dbReference type="Pfam" id="PF22461">
    <property type="entry name" value="SLBB_2"/>
    <property type="match status" value="2"/>
</dbReference>
<keyword evidence="19" id="KW-1185">Reference proteome</keyword>
<protein>
    <submittedName>
        <fullName evidence="18">Polysaccharide export protein</fullName>
    </submittedName>
</protein>
<keyword evidence="10" id="KW-0626">Porin</keyword>
<keyword evidence="7 15" id="KW-0732">Signal</keyword>
<dbReference type="Pfam" id="PF02563">
    <property type="entry name" value="Poly_export"/>
    <property type="match status" value="1"/>
</dbReference>
<dbReference type="EMBL" id="ACYY01000015">
    <property type="protein sequence ID" value="EEW24761.1"/>
    <property type="molecule type" value="Genomic_DNA"/>
</dbReference>
<keyword evidence="13" id="KW-0998">Cell outer membrane</keyword>
<dbReference type="eggNOG" id="COG1596">
    <property type="taxonomic scope" value="Bacteria"/>
</dbReference>
<evidence type="ECO:0000256" key="9">
    <source>
        <dbReference type="ARBA" id="ARBA00023065"/>
    </source>
</evidence>
<evidence type="ECO:0000256" key="8">
    <source>
        <dbReference type="ARBA" id="ARBA00023047"/>
    </source>
</evidence>
<dbReference type="RefSeq" id="WP_008031240.1">
    <property type="nucleotide sequence ID" value="NZ_ACYY01000015.1"/>
</dbReference>
<evidence type="ECO:0000259" key="16">
    <source>
        <dbReference type="Pfam" id="PF02563"/>
    </source>
</evidence>
<name>C8S2T5_9RHOB</name>
<dbReference type="Gene3D" id="3.30.1950.10">
    <property type="entry name" value="wza like domain"/>
    <property type="match status" value="1"/>
</dbReference>
<keyword evidence="6" id="KW-0812">Transmembrane</keyword>
<dbReference type="InterPro" id="IPR054765">
    <property type="entry name" value="SLBB_dom"/>
</dbReference>
<keyword evidence="12" id="KW-0564">Palmitate</keyword>